<organism evidence="2 3">
    <name type="scientific">Streptomyces minutiscleroticus</name>
    <dbReference type="NCBI Taxonomy" id="68238"/>
    <lineage>
        <taxon>Bacteria</taxon>
        <taxon>Bacillati</taxon>
        <taxon>Actinomycetota</taxon>
        <taxon>Actinomycetes</taxon>
        <taxon>Kitasatosporales</taxon>
        <taxon>Streptomycetaceae</taxon>
        <taxon>Streptomyces</taxon>
    </lineage>
</organism>
<comment type="caution">
    <text evidence="2">The sequence shown here is derived from an EMBL/GenBank/DDBJ whole genome shotgun (WGS) entry which is preliminary data.</text>
</comment>
<feature type="region of interest" description="Disordered" evidence="1">
    <location>
        <begin position="320"/>
        <end position="369"/>
    </location>
</feature>
<dbReference type="AlphaFoldDB" id="A0A918P045"/>
<dbReference type="EMBL" id="BMVU01000072">
    <property type="protein sequence ID" value="GGY10291.1"/>
    <property type="molecule type" value="Genomic_DNA"/>
</dbReference>
<reference evidence="2" key="1">
    <citation type="journal article" date="2014" name="Int. J. Syst. Evol. Microbiol.">
        <title>Complete genome sequence of Corynebacterium casei LMG S-19264T (=DSM 44701T), isolated from a smear-ripened cheese.</title>
        <authorList>
            <consortium name="US DOE Joint Genome Institute (JGI-PGF)"/>
            <person name="Walter F."/>
            <person name="Albersmeier A."/>
            <person name="Kalinowski J."/>
            <person name="Ruckert C."/>
        </authorList>
    </citation>
    <scope>NUCLEOTIDE SEQUENCE</scope>
    <source>
        <strain evidence="2">JCM 4790</strain>
    </source>
</reference>
<sequence>MGSKAPLPERAAEPKRTAMLTAMMRHLEAKAIDEALNLFQVLMATRLLSTVKRKTEKERLSTLPRLERASHTLARAAKVLLQELVEEHGADLEVAALWAALEGVAPRAAVVSLVPKDEVEGSAEVAIRVALATRYATVRPSLSLLGESKALDAASAGKLVLAGVRGLPALARRKVGIKPLLPREVDDKLVPPTWRKAVYASPDLPQGAVNRDAYVVCALEQLYRTLNNRDVFVSSSHRWSNPRARLLEGPEWESVREDVLAARRLNVPVEEHLAELVRGLEAGWKQLTERLEEAGPTAKVSTEVQDEGRVKLHVDKLGALGEPKSPTWLRGQGYASGPPPAATEEGSRSRRHGPGEHGSFGLSPGSAGA</sequence>
<keyword evidence="3" id="KW-1185">Reference proteome</keyword>
<dbReference type="Proteomes" id="UP000619244">
    <property type="component" value="Unassembled WGS sequence"/>
</dbReference>
<protein>
    <submittedName>
        <fullName evidence="2">Uncharacterized protein</fullName>
    </submittedName>
</protein>
<name>A0A918P045_9ACTN</name>
<gene>
    <name evidence="2" type="ORF">GCM10010358_73570</name>
</gene>
<proteinExistence type="predicted"/>
<evidence type="ECO:0000313" key="3">
    <source>
        <dbReference type="Proteomes" id="UP000619244"/>
    </source>
</evidence>
<reference evidence="2" key="2">
    <citation type="submission" date="2020-09" db="EMBL/GenBank/DDBJ databases">
        <authorList>
            <person name="Sun Q."/>
            <person name="Ohkuma M."/>
        </authorList>
    </citation>
    <scope>NUCLEOTIDE SEQUENCE</scope>
    <source>
        <strain evidence="2">JCM 4790</strain>
    </source>
</reference>
<accession>A0A918P045</accession>
<evidence type="ECO:0000256" key="1">
    <source>
        <dbReference type="SAM" id="MobiDB-lite"/>
    </source>
</evidence>
<evidence type="ECO:0000313" key="2">
    <source>
        <dbReference type="EMBL" id="GGY10291.1"/>
    </source>
</evidence>